<accession>A0AA39KX35</accession>
<feature type="region of interest" description="Disordered" evidence="1">
    <location>
        <begin position="114"/>
        <end position="148"/>
    </location>
</feature>
<proteinExistence type="predicted"/>
<gene>
    <name evidence="3" type="ORF">PV328_000975</name>
</gene>
<feature type="compositionally biased region" description="Basic residues" evidence="1">
    <location>
        <begin position="126"/>
        <end position="135"/>
    </location>
</feature>
<evidence type="ECO:0000313" key="4">
    <source>
        <dbReference type="Proteomes" id="UP001168990"/>
    </source>
</evidence>
<dbReference type="InterPro" id="IPR036047">
    <property type="entry name" value="F-box-like_dom_sf"/>
</dbReference>
<feature type="compositionally biased region" description="Low complexity" evidence="1">
    <location>
        <begin position="114"/>
        <end position="125"/>
    </location>
</feature>
<protein>
    <recommendedName>
        <fullName evidence="2">F-box domain-containing protein</fullName>
    </recommendedName>
</protein>
<feature type="domain" description="F-box" evidence="2">
    <location>
        <begin position="18"/>
        <end position="58"/>
    </location>
</feature>
<dbReference type="PROSITE" id="PS50181">
    <property type="entry name" value="FBOX"/>
    <property type="match status" value="1"/>
</dbReference>
<dbReference type="Proteomes" id="UP001168990">
    <property type="component" value="Unassembled WGS sequence"/>
</dbReference>
<evidence type="ECO:0000259" key="2">
    <source>
        <dbReference type="PROSITE" id="PS50181"/>
    </source>
</evidence>
<comment type="caution">
    <text evidence="3">The sequence shown here is derived from an EMBL/GenBank/DDBJ whole genome shotgun (WGS) entry which is preliminary data.</text>
</comment>
<keyword evidence="4" id="KW-1185">Reference proteome</keyword>
<dbReference type="SUPFAM" id="SSF81383">
    <property type="entry name" value="F-box domain"/>
    <property type="match status" value="1"/>
</dbReference>
<reference evidence="3" key="2">
    <citation type="submission" date="2023-03" db="EMBL/GenBank/DDBJ databases">
        <authorList>
            <person name="Inwood S.N."/>
            <person name="Skelly J.G."/>
            <person name="Guhlin J."/>
            <person name="Harrop T.W.R."/>
            <person name="Goldson S.G."/>
            <person name="Dearden P.K."/>
        </authorList>
    </citation>
    <scope>NUCLEOTIDE SEQUENCE</scope>
    <source>
        <strain evidence="3">Irish</strain>
        <tissue evidence="3">Whole body</tissue>
    </source>
</reference>
<dbReference type="InterPro" id="IPR001810">
    <property type="entry name" value="F-box_dom"/>
</dbReference>
<organism evidence="3 4">
    <name type="scientific">Microctonus aethiopoides</name>
    <dbReference type="NCBI Taxonomy" id="144406"/>
    <lineage>
        <taxon>Eukaryota</taxon>
        <taxon>Metazoa</taxon>
        <taxon>Ecdysozoa</taxon>
        <taxon>Arthropoda</taxon>
        <taxon>Hexapoda</taxon>
        <taxon>Insecta</taxon>
        <taxon>Pterygota</taxon>
        <taxon>Neoptera</taxon>
        <taxon>Endopterygota</taxon>
        <taxon>Hymenoptera</taxon>
        <taxon>Apocrita</taxon>
        <taxon>Ichneumonoidea</taxon>
        <taxon>Braconidae</taxon>
        <taxon>Euphorinae</taxon>
        <taxon>Microctonus</taxon>
    </lineage>
</organism>
<evidence type="ECO:0000313" key="3">
    <source>
        <dbReference type="EMBL" id="KAK0176877.1"/>
    </source>
</evidence>
<dbReference type="Gene3D" id="1.20.1280.50">
    <property type="match status" value="1"/>
</dbReference>
<name>A0AA39KX35_9HYME</name>
<sequence>MEFFAKLISAIGTSGVEHDLIEILPVEITEIIFRQLDPRSLLNIARVSTKWMNVCRQDCKMRCTVRHHLQKERRGMLDSDTSLPKSPKNKITKRAKVRPISNHPFTFIPTSFSFRSSSGSAPRRSTGPKRLRNRNSKAVPSRITTRLR</sequence>
<feature type="compositionally biased region" description="Basic residues" evidence="1">
    <location>
        <begin position="87"/>
        <end position="96"/>
    </location>
</feature>
<feature type="region of interest" description="Disordered" evidence="1">
    <location>
        <begin position="73"/>
        <end position="96"/>
    </location>
</feature>
<feature type="compositionally biased region" description="Polar residues" evidence="1">
    <location>
        <begin position="136"/>
        <end position="148"/>
    </location>
</feature>
<dbReference type="AlphaFoldDB" id="A0AA39KX35"/>
<evidence type="ECO:0000256" key="1">
    <source>
        <dbReference type="SAM" id="MobiDB-lite"/>
    </source>
</evidence>
<reference evidence="3" key="1">
    <citation type="journal article" date="2023" name="bioRxiv">
        <title>Scaffold-level genome assemblies of two parasitoid biocontrol wasps reveal the parthenogenesis mechanism and an associated novel virus.</title>
        <authorList>
            <person name="Inwood S."/>
            <person name="Skelly J."/>
            <person name="Guhlin J."/>
            <person name="Harrop T."/>
            <person name="Goldson S."/>
            <person name="Dearden P."/>
        </authorList>
    </citation>
    <scope>NUCLEOTIDE SEQUENCE</scope>
    <source>
        <strain evidence="3">Irish</strain>
        <tissue evidence="3">Whole body</tissue>
    </source>
</reference>
<dbReference type="EMBL" id="JAQQBS010000001">
    <property type="protein sequence ID" value="KAK0176877.1"/>
    <property type="molecule type" value="Genomic_DNA"/>
</dbReference>
<dbReference type="Pfam" id="PF12937">
    <property type="entry name" value="F-box-like"/>
    <property type="match status" value="1"/>
</dbReference>
<dbReference type="SMART" id="SM00256">
    <property type="entry name" value="FBOX"/>
    <property type="match status" value="1"/>
</dbReference>